<evidence type="ECO:0000313" key="5">
    <source>
        <dbReference type="EMBL" id="CAG9115153.1"/>
    </source>
</evidence>
<dbReference type="Proteomes" id="UP000659654">
    <property type="component" value="Unassembled WGS sequence"/>
</dbReference>
<dbReference type="InterPro" id="IPR048696">
    <property type="entry name" value="SHQ1-like_CS"/>
</dbReference>
<protein>
    <recommendedName>
        <fullName evidence="2">Protein SHQ1 homolog</fullName>
    </recommendedName>
</protein>
<dbReference type="GO" id="GO:0005737">
    <property type="term" value="C:cytoplasm"/>
    <property type="evidence" value="ECO:0007669"/>
    <property type="project" value="TreeGrafter"/>
</dbReference>
<proteinExistence type="inferred from homology"/>
<dbReference type="GO" id="GO:0000493">
    <property type="term" value="P:box H/ACA snoRNP assembly"/>
    <property type="evidence" value="ECO:0007669"/>
    <property type="project" value="InterPro"/>
</dbReference>
<organism evidence="6 8">
    <name type="scientific">Bursaphelenchus xylophilus</name>
    <name type="common">Pinewood nematode worm</name>
    <name type="synonym">Aphelenchoides xylophilus</name>
    <dbReference type="NCBI Taxonomy" id="6326"/>
    <lineage>
        <taxon>Eukaryota</taxon>
        <taxon>Metazoa</taxon>
        <taxon>Ecdysozoa</taxon>
        <taxon>Nematoda</taxon>
        <taxon>Chromadorea</taxon>
        <taxon>Rhabditida</taxon>
        <taxon>Tylenchina</taxon>
        <taxon>Tylenchomorpha</taxon>
        <taxon>Aphelenchoidea</taxon>
        <taxon>Aphelenchoididae</taxon>
        <taxon>Bursaphelenchus</taxon>
    </lineage>
</organism>
<evidence type="ECO:0000256" key="2">
    <source>
        <dbReference type="ARBA" id="ARBA00013750"/>
    </source>
</evidence>
<evidence type="ECO:0000259" key="3">
    <source>
        <dbReference type="PROSITE" id="PS51203"/>
    </source>
</evidence>
<dbReference type="Pfam" id="PF04925">
    <property type="entry name" value="SHQ1"/>
    <property type="match status" value="1"/>
</dbReference>
<evidence type="ECO:0000313" key="8">
    <source>
        <dbReference type="WBParaSite" id="BXY_0038000.1"/>
    </source>
</evidence>
<dbReference type="Gene3D" id="2.60.40.790">
    <property type="match status" value="1"/>
</dbReference>
<dbReference type="CDD" id="cd06463">
    <property type="entry name" value="p23_like"/>
    <property type="match status" value="1"/>
</dbReference>
<dbReference type="SUPFAM" id="SSF49764">
    <property type="entry name" value="HSP20-like chaperones"/>
    <property type="match status" value="1"/>
</dbReference>
<evidence type="ECO:0000256" key="1">
    <source>
        <dbReference type="ARBA" id="ARBA00005607"/>
    </source>
</evidence>
<dbReference type="eggNOG" id="KOG3247">
    <property type="taxonomic scope" value="Eukaryota"/>
</dbReference>
<evidence type="ECO:0000313" key="4">
    <source>
        <dbReference type="EMBL" id="CAD5225868.1"/>
    </source>
</evidence>
<dbReference type="PANTHER" id="PTHR12967:SF0">
    <property type="entry name" value="PROTEIN SHQ1 HOMOLOG"/>
    <property type="match status" value="1"/>
</dbReference>
<evidence type="ECO:0000313" key="7">
    <source>
        <dbReference type="Proteomes" id="UP000659654"/>
    </source>
</evidence>
<dbReference type="OrthoDB" id="73639at2759"/>
<comment type="similarity">
    <text evidence="1">Belongs to the SHQ1 family.</text>
</comment>
<feature type="domain" description="CS" evidence="3">
    <location>
        <begin position="1"/>
        <end position="89"/>
    </location>
</feature>
<reference evidence="5" key="2">
    <citation type="submission" date="2020-08" db="EMBL/GenBank/DDBJ databases">
        <authorList>
            <person name="Kikuchi T."/>
        </authorList>
    </citation>
    <scope>NUCLEOTIDE SEQUENCE</scope>
    <source>
        <strain evidence="4">Ka4C1</strain>
    </source>
</reference>
<gene>
    <name evidence="4" type="ORF">BXYJ_LOCUS8760</name>
</gene>
<dbReference type="Pfam" id="PF21413">
    <property type="entry name" value="SHQ1-like_CS"/>
    <property type="match status" value="1"/>
</dbReference>
<dbReference type="PANTHER" id="PTHR12967">
    <property type="entry name" value="PROTEIN SHQ1 HOMOLOG"/>
    <property type="match status" value="1"/>
</dbReference>
<dbReference type="InterPro" id="IPR008978">
    <property type="entry name" value="HSP20-like_chaperone"/>
</dbReference>
<reference evidence="8" key="1">
    <citation type="submission" date="2016-11" db="UniProtKB">
        <authorList>
            <consortium name="WormBaseParasite"/>
        </authorList>
    </citation>
    <scope>IDENTIFICATION</scope>
</reference>
<dbReference type="InterPro" id="IPR007009">
    <property type="entry name" value="Shq1_C"/>
</dbReference>
<evidence type="ECO:0000313" key="6">
    <source>
        <dbReference type="Proteomes" id="UP000095284"/>
    </source>
</evidence>
<dbReference type="WBParaSite" id="BXY_0038000.1">
    <property type="protein sequence ID" value="BXY_0038000.1"/>
    <property type="gene ID" value="BXY_0038000"/>
</dbReference>
<keyword evidence="7" id="KW-1185">Reference proteome</keyword>
<dbReference type="PROSITE" id="PS51203">
    <property type="entry name" value="CS"/>
    <property type="match status" value="1"/>
</dbReference>
<accession>A0A1I7RI51</accession>
<dbReference type="AlphaFoldDB" id="A0A1I7RI51"/>
<dbReference type="EMBL" id="CAJFDI010000004">
    <property type="protein sequence ID" value="CAD5225868.1"/>
    <property type="molecule type" value="Genomic_DNA"/>
</dbReference>
<sequence length="420" mass="49166">MITPFFKLEQTEEHVVVTIKAPNANIRDAEIDFCEKTFIFSAAPYFLRLYLPGFVGIPENSSSDYEADSGTFVIKVPKQNKGEEFKDLEMLSELLKPQRPSGQSNVEELEEEIEGVLADQKLQKEEESPNLEEIKKFGYGFGWYKMGIMKKFGEELEDLFAIRNPDEVEITKRYDIMVKNDEKSFDSEHYLADLFDVPDELTQIIKSSLPSNIFTFNDDDRLILKDLKVIKLKRFTAEENKQIMYSLLDILFSYLLDLRINDWEPNVQSDVMVAKISPSISNFVRFSTLKDSITSAIRRTLCYCLYRNFDLCKKELEDLDVILEKGRSCLLHCLLALRKRFYNSSHDFIYLFNQLFIDDYCIWIQIVDEKVLEQVREELKEIRKSLQKSDISELDLDYIETEAKMIMMKVENGEYDSDDN</sequence>
<dbReference type="Proteomes" id="UP000582659">
    <property type="component" value="Unassembled WGS sequence"/>
</dbReference>
<dbReference type="SMR" id="A0A1I7RI51"/>
<dbReference type="Proteomes" id="UP000095284">
    <property type="component" value="Unplaced"/>
</dbReference>
<dbReference type="GO" id="GO:0051082">
    <property type="term" value="F:unfolded protein binding"/>
    <property type="evidence" value="ECO:0007669"/>
    <property type="project" value="TreeGrafter"/>
</dbReference>
<dbReference type="InterPro" id="IPR007052">
    <property type="entry name" value="CS_dom"/>
</dbReference>
<name>A0A1I7RI51_BURXY</name>
<dbReference type="InterPro" id="IPR039742">
    <property type="entry name" value="Shq1"/>
</dbReference>
<dbReference type="GO" id="GO:0005654">
    <property type="term" value="C:nucleoplasm"/>
    <property type="evidence" value="ECO:0007669"/>
    <property type="project" value="TreeGrafter"/>
</dbReference>
<dbReference type="EMBL" id="CAJFCV020000004">
    <property type="protein sequence ID" value="CAG9115153.1"/>
    <property type="molecule type" value="Genomic_DNA"/>
</dbReference>